<sequence length="30" mass="3381">MTALTSGMIFVLKGERNACFKRSSMIFDLL</sequence>
<protein>
    <submittedName>
        <fullName evidence="1">Uncharacterized protein</fullName>
    </submittedName>
</protein>
<dbReference type="EMBL" id="GBRH01196589">
    <property type="protein sequence ID" value="JAE01307.1"/>
    <property type="molecule type" value="Transcribed_RNA"/>
</dbReference>
<organism evidence="1">
    <name type="scientific">Arundo donax</name>
    <name type="common">Giant reed</name>
    <name type="synonym">Donax arundinaceus</name>
    <dbReference type="NCBI Taxonomy" id="35708"/>
    <lineage>
        <taxon>Eukaryota</taxon>
        <taxon>Viridiplantae</taxon>
        <taxon>Streptophyta</taxon>
        <taxon>Embryophyta</taxon>
        <taxon>Tracheophyta</taxon>
        <taxon>Spermatophyta</taxon>
        <taxon>Magnoliopsida</taxon>
        <taxon>Liliopsida</taxon>
        <taxon>Poales</taxon>
        <taxon>Poaceae</taxon>
        <taxon>PACMAD clade</taxon>
        <taxon>Arundinoideae</taxon>
        <taxon>Arundineae</taxon>
        <taxon>Arundo</taxon>
    </lineage>
</organism>
<dbReference type="AlphaFoldDB" id="A0A0A9EMG5"/>
<accession>A0A0A9EMG5</accession>
<proteinExistence type="predicted"/>
<reference evidence="1" key="1">
    <citation type="submission" date="2014-09" db="EMBL/GenBank/DDBJ databases">
        <authorList>
            <person name="Magalhaes I.L.F."/>
            <person name="Oliveira U."/>
            <person name="Santos F.R."/>
            <person name="Vidigal T.H.D.A."/>
            <person name="Brescovit A.D."/>
            <person name="Santos A.J."/>
        </authorList>
    </citation>
    <scope>NUCLEOTIDE SEQUENCE</scope>
    <source>
        <tissue evidence="1">Shoot tissue taken approximately 20 cm above the soil surface</tissue>
    </source>
</reference>
<reference evidence="1" key="2">
    <citation type="journal article" date="2015" name="Data Brief">
        <title>Shoot transcriptome of the giant reed, Arundo donax.</title>
        <authorList>
            <person name="Barrero R.A."/>
            <person name="Guerrero F.D."/>
            <person name="Moolhuijzen P."/>
            <person name="Goolsby J.A."/>
            <person name="Tidwell J."/>
            <person name="Bellgard S.E."/>
            <person name="Bellgard M.I."/>
        </authorList>
    </citation>
    <scope>NUCLEOTIDE SEQUENCE</scope>
    <source>
        <tissue evidence="1">Shoot tissue taken approximately 20 cm above the soil surface</tissue>
    </source>
</reference>
<name>A0A0A9EMG5_ARUDO</name>
<evidence type="ECO:0000313" key="1">
    <source>
        <dbReference type="EMBL" id="JAE01307.1"/>
    </source>
</evidence>